<proteinExistence type="predicted"/>
<evidence type="ECO:0000313" key="1">
    <source>
        <dbReference type="EMBL" id="AEM79388.1"/>
    </source>
</evidence>
<name>G2MTD2_9THEO</name>
<accession>G2MTD2</accession>
<dbReference type="KEGG" id="twi:Thewi_2020"/>
<protein>
    <submittedName>
        <fullName evidence="1">Uncharacterized protein</fullName>
    </submittedName>
</protein>
<dbReference type="HOGENOM" id="CLU_3349775_0_0_9"/>
<gene>
    <name evidence="1" type="ORF">Thewi_2020</name>
</gene>
<organism evidence="1 2">
    <name type="scientific">Thermoanaerobacter wiegelii Rt8.B1</name>
    <dbReference type="NCBI Taxonomy" id="697303"/>
    <lineage>
        <taxon>Bacteria</taxon>
        <taxon>Bacillati</taxon>
        <taxon>Bacillota</taxon>
        <taxon>Clostridia</taxon>
        <taxon>Thermoanaerobacterales</taxon>
        <taxon>Thermoanaerobacteraceae</taxon>
        <taxon>Thermoanaerobacter</taxon>
    </lineage>
</organism>
<evidence type="ECO:0000313" key="2">
    <source>
        <dbReference type="Proteomes" id="UP000008276"/>
    </source>
</evidence>
<dbReference type="EMBL" id="CP002991">
    <property type="protein sequence ID" value="AEM79388.1"/>
    <property type="molecule type" value="Genomic_DNA"/>
</dbReference>
<dbReference type="AlphaFoldDB" id="G2MTD2"/>
<reference evidence="1 2" key="1">
    <citation type="submission" date="2011-08" db="EMBL/GenBank/DDBJ databases">
        <title>Complete sequence of Thermoanaerobacter wiegelii Rt8.B1.</title>
        <authorList>
            <consortium name="US DOE Joint Genome Institute"/>
            <person name="Lucas S."/>
            <person name="Han J."/>
            <person name="Lapidus A."/>
            <person name="Cheng J.-F."/>
            <person name="Goodwin L."/>
            <person name="Pitluck S."/>
            <person name="Peters L."/>
            <person name="Mikhailova N."/>
            <person name="Zeytun A."/>
            <person name="Daligault H."/>
            <person name="Detter J.C."/>
            <person name="Han C."/>
            <person name="Tapia R."/>
            <person name="Land M."/>
            <person name="Hauser L."/>
            <person name="Kyrpides N."/>
            <person name="Ivanova N."/>
            <person name="Pagani I."/>
            <person name="Hemme C."/>
            <person name="Woyke T."/>
        </authorList>
    </citation>
    <scope>NUCLEOTIDE SEQUENCE [LARGE SCALE GENOMIC DNA]</scope>
    <source>
        <strain evidence="1 2">Rt8.B1</strain>
    </source>
</reference>
<dbReference type="STRING" id="697303.Thewi_2020"/>
<sequence length="37" mass="4264">MDFIILLGFVTLYYVVKGIVKWCCDLVEANSYEVGVY</sequence>
<dbReference type="Proteomes" id="UP000008276">
    <property type="component" value="Chromosome"/>
</dbReference>
<keyword evidence="2" id="KW-1185">Reference proteome</keyword>